<gene>
    <name evidence="3" type="ORF">AN221_42195</name>
</gene>
<dbReference type="OrthoDB" id="4334774at2"/>
<keyword evidence="4" id="KW-1185">Reference proteome</keyword>
<evidence type="ECO:0008006" key="5">
    <source>
        <dbReference type="Google" id="ProtNLM"/>
    </source>
</evidence>
<evidence type="ECO:0000256" key="2">
    <source>
        <dbReference type="SAM" id="SignalP"/>
    </source>
</evidence>
<dbReference type="PROSITE" id="PS51257">
    <property type="entry name" value="PROKAR_LIPOPROTEIN"/>
    <property type="match status" value="1"/>
</dbReference>
<organism evidence="3 4">
    <name type="scientific">Streptomyces nanshensis</name>
    <dbReference type="NCBI Taxonomy" id="518642"/>
    <lineage>
        <taxon>Bacteria</taxon>
        <taxon>Bacillati</taxon>
        <taxon>Actinomycetota</taxon>
        <taxon>Actinomycetes</taxon>
        <taxon>Kitasatosporales</taxon>
        <taxon>Streptomycetaceae</taxon>
        <taxon>Streptomyces</taxon>
    </lineage>
</organism>
<dbReference type="EMBL" id="LJGZ01000114">
    <property type="protein sequence ID" value="OEV14497.1"/>
    <property type="molecule type" value="Genomic_DNA"/>
</dbReference>
<proteinExistence type="predicted"/>
<dbReference type="AlphaFoldDB" id="A0A1E7LE69"/>
<feature type="region of interest" description="Disordered" evidence="1">
    <location>
        <begin position="31"/>
        <end position="72"/>
    </location>
</feature>
<dbReference type="PATRIC" id="fig|518642.7.peg.8309"/>
<protein>
    <recommendedName>
        <fullName evidence="5">Secreted protein</fullName>
    </recommendedName>
</protein>
<comment type="caution">
    <text evidence="3">The sequence shown here is derived from an EMBL/GenBank/DDBJ whole genome shotgun (WGS) entry which is preliminary data.</text>
</comment>
<keyword evidence="2" id="KW-0732">Signal</keyword>
<evidence type="ECO:0000313" key="4">
    <source>
        <dbReference type="Proteomes" id="UP000175971"/>
    </source>
</evidence>
<feature type="signal peptide" evidence="2">
    <location>
        <begin position="1"/>
        <end position="27"/>
    </location>
</feature>
<evidence type="ECO:0000313" key="3">
    <source>
        <dbReference type="EMBL" id="OEV14497.1"/>
    </source>
</evidence>
<feature type="chain" id="PRO_5039222559" description="Secreted protein" evidence="2">
    <location>
        <begin position="28"/>
        <end position="204"/>
    </location>
</feature>
<accession>A0A1E7LE69</accession>
<evidence type="ECO:0000256" key="1">
    <source>
        <dbReference type="SAM" id="MobiDB-lite"/>
    </source>
</evidence>
<sequence>MSMRYTTTTRRTTVAVALTAAFALALAGCGGDDGGDPPSAGSAKQSSPAATPSPEDKGEPEPGTAAGEEVDPAAKLAEARGEGLTLVIHQAKRDSGGFVTVQGTITNDSDQTRNSIGWVGTESLLAAKNPNSVAGATLVDKEGKKRYYVLRDTESRCLCTTGIPPLVGGRSTPVFMQFPAPPATTTEVDFTLPTFATTSLKISG</sequence>
<dbReference type="Proteomes" id="UP000175971">
    <property type="component" value="Unassembled WGS sequence"/>
</dbReference>
<name>A0A1E7LE69_9ACTN</name>
<dbReference type="RefSeq" id="WP_070205193.1">
    <property type="nucleotide sequence ID" value="NZ_LJGZ01000114.1"/>
</dbReference>
<reference evidence="3 4" key="1">
    <citation type="journal article" date="2016" name="Front. Microbiol.">
        <title>Comparative Genomics Analysis of Streptomyces Species Reveals Their Adaptation to the Marine Environment and Their Diversity at the Genomic Level.</title>
        <authorList>
            <person name="Tian X."/>
            <person name="Zhang Z."/>
            <person name="Yang T."/>
            <person name="Chen M."/>
            <person name="Li J."/>
            <person name="Chen F."/>
            <person name="Yang J."/>
            <person name="Li W."/>
            <person name="Zhang B."/>
            <person name="Zhang Z."/>
            <person name="Wu J."/>
            <person name="Zhang C."/>
            <person name="Long L."/>
            <person name="Xiao J."/>
        </authorList>
    </citation>
    <scope>NUCLEOTIDE SEQUENCE [LARGE SCALE GENOMIC DNA]</scope>
    <source>
        <strain evidence="3 4">SCSIO M10372</strain>
    </source>
</reference>